<organism evidence="4 5">
    <name type="scientific">Mesorhizobium marinum</name>
    <dbReference type="NCBI Taxonomy" id="3228790"/>
    <lineage>
        <taxon>Bacteria</taxon>
        <taxon>Pseudomonadati</taxon>
        <taxon>Pseudomonadota</taxon>
        <taxon>Alphaproteobacteria</taxon>
        <taxon>Hyphomicrobiales</taxon>
        <taxon>Phyllobacteriaceae</taxon>
        <taxon>Mesorhizobium</taxon>
    </lineage>
</organism>
<evidence type="ECO:0000259" key="2">
    <source>
        <dbReference type="Pfam" id="PF05378"/>
    </source>
</evidence>
<dbReference type="RefSeq" id="WP_367723101.1">
    <property type="nucleotide sequence ID" value="NZ_JBFOCH010000014.1"/>
</dbReference>
<sequence length="686" mass="73640">MNVRVAIDTGGTFTDVVAIDERTGAITAIKTPSTPSDPSVGLLDGVRKVLEKVGAEPQDLAMLLHGSTVATNAVLEHKFAGLGLLVTSGFRHMIEIARQSVPDGYGNSFFWVKPPRLVPLHLVREVPGRLKFDGTELEPIDEEATIQAVRELVEDGVTCIGVCLIHSYANGEHERRIGELIEKNFPGVFVSLSSVVLPEYREYERAMTTLVDVLVKPYCKTYLQSAADRLRAQSGDIPFLIMQSNGGVVKHATAGDKPVTMLLSGPAAGILGAIHMATLAGYDNILTSDVGGTSTDIAIIEKQTPMYTSESMIEHYPVKTPMLDIVTVGSGGGSIAWTDPYGSLKVGPQSAGADPGPICYGRGGTRPTVTDAAIVLGRLPTSLIGGEIKLDLDAARKAYEELGRQHGMSAEEVAAGVLEIAAVNQVFGIRKVTTSRGRDPGNYAMVAFGGAGGLFATEVADFLGMKTVISPPDPGNLCALGLHVSDVRRDYIRTMVRRQSTADVAEIVAAWTALAEEGRRDIRAEGIGDADIKTEYVADVRYFGEGHEVQVTAPDGVSGEAAVAHMWKDFHRVHDESFGFHYEGEQDVELVNLRVRAVGVQNRPRIEAKETASEPAKPFGTRKVYWKGTGWVDSPLYERTELVAGQVVPGPAIIQEYGSTVVVPGGWSCTTDGYRNLILTARETQS</sequence>
<dbReference type="InterPro" id="IPR008040">
    <property type="entry name" value="Hydant_A_N"/>
</dbReference>
<evidence type="ECO:0000259" key="3">
    <source>
        <dbReference type="Pfam" id="PF19278"/>
    </source>
</evidence>
<keyword evidence="5" id="KW-1185">Reference proteome</keyword>
<evidence type="ECO:0000313" key="4">
    <source>
        <dbReference type="EMBL" id="MEW9806024.1"/>
    </source>
</evidence>
<reference evidence="4 5" key="1">
    <citation type="submission" date="2024-06" db="EMBL/GenBank/DDBJ databases">
        <authorList>
            <person name="Tuo L."/>
        </authorList>
    </citation>
    <scope>NUCLEOTIDE SEQUENCE [LARGE SCALE GENOMIC DNA]</scope>
    <source>
        <strain evidence="4 5">ZMM04-5</strain>
    </source>
</reference>
<dbReference type="InterPro" id="IPR043129">
    <property type="entry name" value="ATPase_NBD"/>
</dbReference>
<dbReference type="InterPro" id="IPR002821">
    <property type="entry name" value="Hydantoinase_A"/>
</dbReference>
<accession>A0ABV3QY78</accession>
<dbReference type="InterPro" id="IPR045079">
    <property type="entry name" value="Oxoprolinase-like"/>
</dbReference>
<feature type="domain" description="Hydantoinase/oxoprolinase N-terminal" evidence="2">
    <location>
        <begin position="4"/>
        <end position="184"/>
    </location>
</feature>
<dbReference type="PANTHER" id="PTHR11365:SF23">
    <property type="entry name" value="HYPOTHETICAL 5-OXOPROLINASE (EUROFUNG)-RELATED"/>
    <property type="match status" value="1"/>
</dbReference>
<protein>
    <submittedName>
        <fullName evidence="4">Hydantoinase/oxoprolinase family protein</fullName>
    </submittedName>
</protein>
<dbReference type="Pfam" id="PF01968">
    <property type="entry name" value="Hydantoinase_A"/>
    <property type="match status" value="1"/>
</dbReference>
<dbReference type="EMBL" id="JBFOCI010000002">
    <property type="protein sequence ID" value="MEW9806024.1"/>
    <property type="molecule type" value="Genomic_DNA"/>
</dbReference>
<gene>
    <name evidence="4" type="ORF">ABUE31_08520</name>
</gene>
<dbReference type="Pfam" id="PF05378">
    <property type="entry name" value="Hydant_A_N"/>
    <property type="match status" value="1"/>
</dbReference>
<dbReference type="SUPFAM" id="SSF53067">
    <property type="entry name" value="Actin-like ATPase domain"/>
    <property type="match status" value="1"/>
</dbReference>
<name>A0ABV3QY78_9HYPH</name>
<feature type="domain" description="Hydantoinase A/oxoprolinase" evidence="1">
    <location>
        <begin position="205"/>
        <end position="490"/>
    </location>
</feature>
<dbReference type="Pfam" id="PF19278">
    <property type="entry name" value="Hydant_A_C"/>
    <property type="match status" value="1"/>
</dbReference>
<evidence type="ECO:0000259" key="1">
    <source>
        <dbReference type="Pfam" id="PF01968"/>
    </source>
</evidence>
<dbReference type="Proteomes" id="UP001556196">
    <property type="component" value="Unassembled WGS sequence"/>
</dbReference>
<proteinExistence type="predicted"/>
<dbReference type="InterPro" id="IPR049517">
    <property type="entry name" value="ACX-like_C"/>
</dbReference>
<evidence type="ECO:0000313" key="5">
    <source>
        <dbReference type="Proteomes" id="UP001556196"/>
    </source>
</evidence>
<feature type="domain" description="Acetophenone carboxylase-like C-terminal" evidence="3">
    <location>
        <begin position="500"/>
        <end position="677"/>
    </location>
</feature>
<dbReference type="PANTHER" id="PTHR11365">
    <property type="entry name" value="5-OXOPROLINASE RELATED"/>
    <property type="match status" value="1"/>
</dbReference>
<comment type="caution">
    <text evidence="4">The sequence shown here is derived from an EMBL/GenBank/DDBJ whole genome shotgun (WGS) entry which is preliminary data.</text>
</comment>